<protein>
    <recommendedName>
        <fullName evidence="2">Isochorismatase-like domain-containing protein</fullName>
    </recommendedName>
</protein>
<proteinExistence type="predicted"/>
<name>A0A7Z0WIT7_9PSEU</name>
<dbReference type="PANTHER" id="PTHR43540">
    <property type="entry name" value="PEROXYUREIDOACRYLATE/UREIDOACRYLATE AMIDOHYDROLASE-RELATED"/>
    <property type="match status" value="1"/>
</dbReference>
<dbReference type="Pfam" id="PF00857">
    <property type="entry name" value="Isochorismatase"/>
    <property type="match status" value="1"/>
</dbReference>
<dbReference type="InterPro" id="IPR036380">
    <property type="entry name" value="Isochorismatase-like_sf"/>
</dbReference>
<sequence>MTAVWDEFVPSGELERLRASGFGSEVELGERPCLLVIDVTLSFIDTSYPTGCGQVGWDRLPAIVSLLETARARGIPRVLTAGSPADAEFVGGAVKLSQDRDTARLVHGAPFPPELTPREDEYVVHKAKASAFFGTPLLTYLTRHRIDSLIVAGTTTSGCVRASVVDAASHGYRVLVAEDACFDRSPFAHAANLFDIEVKYGSVVDTARANELMGTR</sequence>
<dbReference type="Proteomes" id="UP000185696">
    <property type="component" value="Unassembled WGS sequence"/>
</dbReference>
<dbReference type="RefSeq" id="WP_075135318.1">
    <property type="nucleotide sequence ID" value="NZ_MSIF01000013.1"/>
</dbReference>
<accession>A0A7Z0WIT7</accession>
<dbReference type="GO" id="GO:0016787">
    <property type="term" value="F:hydrolase activity"/>
    <property type="evidence" value="ECO:0007669"/>
    <property type="project" value="UniProtKB-KW"/>
</dbReference>
<dbReference type="OrthoDB" id="7500697at2"/>
<evidence type="ECO:0000259" key="2">
    <source>
        <dbReference type="Pfam" id="PF00857"/>
    </source>
</evidence>
<keyword evidence="1" id="KW-0378">Hydrolase</keyword>
<keyword evidence="4" id="KW-1185">Reference proteome</keyword>
<dbReference type="PANTHER" id="PTHR43540:SF1">
    <property type="entry name" value="ISOCHORISMATASE HYDROLASE"/>
    <property type="match status" value="1"/>
</dbReference>
<dbReference type="EMBL" id="MSIF01000013">
    <property type="protein sequence ID" value="OLF08014.1"/>
    <property type="molecule type" value="Genomic_DNA"/>
</dbReference>
<evidence type="ECO:0000313" key="3">
    <source>
        <dbReference type="EMBL" id="OLF08014.1"/>
    </source>
</evidence>
<dbReference type="AlphaFoldDB" id="A0A7Z0WIT7"/>
<comment type="caution">
    <text evidence="3">The sequence shown here is derived from an EMBL/GenBank/DDBJ whole genome shotgun (WGS) entry which is preliminary data.</text>
</comment>
<dbReference type="InterPro" id="IPR050272">
    <property type="entry name" value="Isochorismatase-like_hydrls"/>
</dbReference>
<organism evidence="3 4">
    <name type="scientific">Actinophytocola xinjiangensis</name>
    <dbReference type="NCBI Taxonomy" id="485602"/>
    <lineage>
        <taxon>Bacteria</taxon>
        <taxon>Bacillati</taxon>
        <taxon>Actinomycetota</taxon>
        <taxon>Actinomycetes</taxon>
        <taxon>Pseudonocardiales</taxon>
        <taxon>Pseudonocardiaceae</taxon>
    </lineage>
</organism>
<evidence type="ECO:0000313" key="4">
    <source>
        <dbReference type="Proteomes" id="UP000185696"/>
    </source>
</evidence>
<dbReference type="InterPro" id="IPR000868">
    <property type="entry name" value="Isochorismatase-like_dom"/>
</dbReference>
<reference evidence="3 4" key="1">
    <citation type="submission" date="2016-12" db="EMBL/GenBank/DDBJ databases">
        <title>The draft genome sequence of Actinophytocola xinjiangensis.</title>
        <authorList>
            <person name="Wang W."/>
            <person name="Yuan L."/>
        </authorList>
    </citation>
    <scope>NUCLEOTIDE SEQUENCE [LARGE SCALE GENOMIC DNA]</scope>
    <source>
        <strain evidence="3 4">CGMCC 4.4663</strain>
    </source>
</reference>
<feature type="domain" description="Isochorismatase-like" evidence="2">
    <location>
        <begin position="33"/>
        <end position="207"/>
    </location>
</feature>
<dbReference type="SUPFAM" id="SSF52499">
    <property type="entry name" value="Isochorismatase-like hydrolases"/>
    <property type="match status" value="1"/>
</dbReference>
<gene>
    <name evidence="3" type="ORF">BLA60_24380</name>
</gene>
<evidence type="ECO:0000256" key="1">
    <source>
        <dbReference type="ARBA" id="ARBA00022801"/>
    </source>
</evidence>
<dbReference type="Gene3D" id="3.40.50.850">
    <property type="entry name" value="Isochorismatase-like"/>
    <property type="match status" value="1"/>
</dbReference>